<dbReference type="OrthoDB" id="16729at2759"/>
<name>A0A1E3I037_9TREE</name>
<dbReference type="GO" id="GO:0005869">
    <property type="term" value="C:dynactin complex"/>
    <property type="evidence" value="ECO:0007669"/>
    <property type="project" value="InterPro"/>
</dbReference>
<reference evidence="1" key="1">
    <citation type="submission" date="2016-06" db="EMBL/GenBank/DDBJ databases">
        <authorList>
            <person name="Cuomo C."/>
            <person name="Litvintseva A."/>
            <person name="Heitman J."/>
            <person name="Chen Y."/>
            <person name="Sun S."/>
            <person name="Springer D."/>
            <person name="Dromer F."/>
            <person name="Young S."/>
            <person name="Zeng Q."/>
            <person name="Chapman S."/>
            <person name="Gujja S."/>
            <person name="Saif S."/>
            <person name="Birren B."/>
        </authorList>
    </citation>
    <scope>NUCLEOTIDE SEQUENCE</scope>
    <source>
        <strain evidence="1">CBS 7841</strain>
    </source>
</reference>
<dbReference type="VEuPathDB" id="FungiDB:L203_05621"/>
<dbReference type="RefSeq" id="XP_066070722.1">
    <property type="nucleotide sequence ID" value="XM_066214625.1"/>
</dbReference>
<proteinExistence type="predicted"/>
<evidence type="ECO:0000313" key="1">
    <source>
        <dbReference type="EMBL" id="WVN90022.1"/>
    </source>
</evidence>
<dbReference type="AlphaFoldDB" id="A0A1E3I037"/>
<keyword evidence="2" id="KW-1185">Reference proteome</keyword>
<reference evidence="1" key="2">
    <citation type="journal article" date="2022" name="Elife">
        <title>Obligate sexual reproduction of a homothallic fungus closely related to the Cryptococcus pathogenic species complex.</title>
        <authorList>
            <person name="Passer A.R."/>
            <person name="Clancey S.A."/>
            <person name="Shea T."/>
            <person name="David-Palma M."/>
            <person name="Averette A.F."/>
            <person name="Boekhout T."/>
            <person name="Porcel B.M."/>
            <person name="Nowrousian M."/>
            <person name="Cuomo C.A."/>
            <person name="Sun S."/>
            <person name="Heitman J."/>
            <person name="Coelho M.A."/>
        </authorList>
    </citation>
    <scope>NUCLEOTIDE SEQUENCE</scope>
    <source>
        <strain evidence="1">CBS 7841</strain>
    </source>
</reference>
<dbReference type="PANTHER" id="PTHR28360:SF1">
    <property type="entry name" value="DYNACTIN SUBUNIT 3"/>
    <property type="match status" value="1"/>
</dbReference>
<protein>
    <submittedName>
        <fullName evidence="1">Uncharacterized protein</fullName>
    </submittedName>
</protein>
<dbReference type="EMBL" id="CP143789">
    <property type="protein sequence ID" value="WVN90022.1"/>
    <property type="molecule type" value="Genomic_DNA"/>
</dbReference>
<dbReference type="GeneID" id="91089463"/>
<evidence type="ECO:0000313" key="2">
    <source>
        <dbReference type="Proteomes" id="UP000094043"/>
    </source>
</evidence>
<accession>A0A1E3I037</accession>
<sequence>MSVVIDSLLPLDIRLRKLEAQVYGMAEKTEARTEKSATQRLREIEEGLERLGESSDGVKRLVNCYHQYLPLLSIPIPTSSIMSTEDADESQVKESDILPNSVKLAMILEAAIDIKNADKYLREVDVLRNKGVEGSGQLEEILALKPNLVKAVEQNRQERIELGEARQAVGSLMTRYNDFTSTISELFVDLHHQMEALEEDVLRLERKKRKELASRF</sequence>
<dbReference type="PANTHER" id="PTHR28360">
    <property type="entry name" value="DYNACTIN SUBUNIT 3"/>
    <property type="match status" value="1"/>
</dbReference>
<dbReference type="Pfam" id="PF07426">
    <property type="entry name" value="Dynactin_p22"/>
    <property type="match status" value="1"/>
</dbReference>
<gene>
    <name evidence="1" type="ORF">L203_105254</name>
</gene>
<organism evidence="1 2">
    <name type="scientific">Cryptococcus depauperatus CBS 7841</name>
    <dbReference type="NCBI Taxonomy" id="1295531"/>
    <lineage>
        <taxon>Eukaryota</taxon>
        <taxon>Fungi</taxon>
        <taxon>Dikarya</taxon>
        <taxon>Basidiomycota</taxon>
        <taxon>Agaricomycotina</taxon>
        <taxon>Tremellomycetes</taxon>
        <taxon>Tremellales</taxon>
        <taxon>Cryptococcaceae</taxon>
        <taxon>Cryptococcus</taxon>
    </lineage>
</organism>
<dbReference type="Proteomes" id="UP000094043">
    <property type="component" value="Chromosome 6"/>
</dbReference>
<reference evidence="1" key="3">
    <citation type="submission" date="2024-01" db="EMBL/GenBank/DDBJ databases">
        <authorList>
            <person name="Coelho M.A."/>
            <person name="David-Palma M."/>
            <person name="Shea T."/>
            <person name="Sun S."/>
            <person name="Cuomo C.A."/>
            <person name="Heitman J."/>
        </authorList>
    </citation>
    <scope>NUCLEOTIDE SEQUENCE</scope>
    <source>
        <strain evidence="1">CBS 7841</strain>
    </source>
</reference>
<dbReference type="KEGG" id="cdep:91089463"/>
<dbReference type="GO" id="GO:0061640">
    <property type="term" value="P:cytoskeleton-dependent cytokinesis"/>
    <property type="evidence" value="ECO:0007669"/>
    <property type="project" value="InterPro"/>
</dbReference>
<dbReference type="InterPro" id="IPR009991">
    <property type="entry name" value="DCTN3"/>
</dbReference>